<gene>
    <name evidence="3" type="ORF">g.58905</name>
</gene>
<dbReference type="AlphaFoldDB" id="A0A1B6JKV0"/>
<sequence length="218" mass="25453">SVLLLKWVDNKTITLASTIHGKTPLTTAKRYSRTEKRYIDVQMPSIIKEYNVNMGGVDLHNRMIAYYRSYHRTVKWPVRFLEHFLDMAIVNSWLTYRDDCFKAAVPKTCIMDLHFFKLRIAQLLIIEKTVPEHESDSENDVEEPPRKRQAGRPGRVSLPLQEKRVQGAMHLPQAMDLKEAQRCRNPGCSGKTRIQCSECKVYLCVLKDRNCFLNFHKK</sequence>
<dbReference type="InterPro" id="IPR029526">
    <property type="entry name" value="PGBD"/>
</dbReference>
<evidence type="ECO:0000259" key="2">
    <source>
        <dbReference type="Pfam" id="PF13843"/>
    </source>
</evidence>
<dbReference type="PANTHER" id="PTHR47272:SF2">
    <property type="entry name" value="PIGGYBAC TRANSPOSABLE ELEMENT-DERIVED PROTEIN 3-LIKE"/>
    <property type="match status" value="1"/>
</dbReference>
<name>A0A1B6JKV0_9HEMI</name>
<dbReference type="EMBL" id="GECU01007848">
    <property type="protein sequence ID" value="JAS99858.1"/>
    <property type="molecule type" value="Transcribed_RNA"/>
</dbReference>
<reference evidence="3" key="1">
    <citation type="submission" date="2015-11" db="EMBL/GenBank/DDBJ databases">
        <title>De novo transcriptome assembly of four potential Pierce s Disease insect vectors from Arizona vineyards.</title>
        <authorList>
            <person name="Tassone E.E."/>
        </authorList>
    </citation>
    <scope>NUCLEOTIDE SEQUENCE</scope>
</reference>
<dbReference type="Pfam" id="PF13843">
    <property type="entry name" value="DDE_Tnp_1_7"/>
    <property type="match status" value="1"/>
</dbReference>
<feature type="non-terminal residue" evidence="3">
    <location>
        <position position="1"/>
    </location>
</feature>
<dbReference type="PANTHER" id="PTHR47272">
    <property type="entry name" value="DDE_TNP_1_7 DOMAIN-CONTAINING PROTEIN"/>
    <property type="match status" value="1"/>
</dbReference>
<organism evidence="3">
    <name type="scientific">Homalodisca liturata</name>
    <dbReference type="NCBI Taxonomy" id="320908"/>
    <lineage>
        <taxon>Eukaryota</taxon>
        <taxon>Metazoa</taxon>
        <taxon>Ecdysozoa</taxon>
        <taxon>Arthropoda</taxon>
        <taxon>Hexapoda</taxon>
        <taxon>Insecta</taxon>
        <taxon>Pterygota</taxon>
        <taxon>Neoptera</taxon>
        <taxon>Paraneoptera</taxon>
        <taxon>Hemiptera</taxon>
        <taxon>Auchenorrhyncha</taxon>
        <taxon>Membracoidea</taxon>
        <taxon>Cicadellidae</taxon>
        <taxon>Cicadellinae</taxon>
        <taxon>Proconiini</taxon>
        <taxon>Homalodisca</taxon>
    </lineage>
</organism>
<proteinExistence type="predicted"/>
<accession>A0A1B6JKV0</accession>
<evidence type="ECO:0000313" key="3">
    <source>
        <dbReference type="EMBL" id="JAS99858.1"/>
    </source>
</evidence>
<protein>
    <recommendedName>
        <fullName evidence="2">PiggyBac transposable element-derived protein domain-containing protein</fullName>
    </recommendedName>
</protein>
<feature type="region of interest" description="Disordered" evidence="1">
    <location>
        <begin position="134"/>
        <end position="157"/>
    </location>
</feature>
<feature type="domain" description="PiggyBac transposable element-derived protein" evidence="2">
    <location>
        <begin position="2"/>
        <end position="93"/>
    </location>
</feature>
<evidence type="ECO:0000256" key="1">
    <source>
        <dbReference type="SAM" id="MobiDB-lite"/>
    </source>
</evidence>